<name>A0A7C4JMV0_STAMA</name>
<reference evidence="1" key="1">
    <citation type="journal article" date="2020" name="mSystems">
        <title>Genome- and Community-Level Interaction Insights into Carbon Utilization and Element Cycling Functions of Hydrothermarchaeota in Hydrothermal Sediment.</title>
        <authorList>
            <person name="Zhou Z."/>
            <person name="Liu Y."/>
            <person name="Xu W."/>
            <person name="Pan J."/>
            <person name="Luo Z.H."/>
            <person name="Li M."/>
        </authorList>
    </citation>
    <scope>NUCLEOTIDE SEQUENCE [LARGE SCALE GENOMIC DNA]</scope>
    <source>
        <strain evidence="1">SpSt-648</strain>
    </source>
</reference>
<sequence length="277" mass="32278">MIRICKLEKLLEGECFQYNSMVWFVKGFQHPSGYVVAYPRYNLLNKAKVSDFRNVYWDCIKQNVPMVPLNDANIYVYSLEPFERDFAFELFLNCSGLCEDRVVVTGSSTVGLETGDLDIIVYGVDEDEVLEIHRSINNCFKPINESVLVKEYFEKHINDTDLTTYLFLKKNTLLHYMLGKLHVNVKYVFHDRGWNNCIDPVESVRIFKGYVEIVDALRKYALPVIYIAKHDGDEMYLWSLREIYAEIPRGVYYVEGRLELRSSGSYLVPDNGLLLKI</sequence>
<proteinExistence type="predicted"/>
<accession>A0A7C4JMV0</accession>
<organism evidence="1">
    <name type="scientific">Staphylothermus marinus</name>
    <dbReference type="NCBI Taxonomy" id="2280"/>
    <lineage>
        <taxon>Archaea</taxon>
        <taxon>Thermoproteota</taxon>
        <taxon>Thermoprotei</taxon>
        <taxon>Desulfurococcales</taxon>
        <taxon>Desulfurococcaceae</taxon>
        <taxon>Staphylothermus</taxon>
    </lineage>
</organism>
<evidence type="ECO:0000313" key="1">
    <source>
        <dbReference type="EMBL" id="HGQ74281.1"/>
    </source>
</evidence>
<gene>
    <name evidence="1" type="ORF">ENU20_04320</name>
</gene>
<dbReference type="EMBL" id="DTBP01000031">
    <property type="protein sequence ID" value="HGQ74281.1"/>
    <property type="molecule type" value="Genomic_DNA"/>
</dbReference>
<comment type="caution">
    <text evidence="1">The sequence shown here is derived from an EMBL/GenBank/DDBJ whole genome shotgun (WGS) entry which is preliminary data.</text>
</comment>
<evidence type="ECO:0008006" key="2">
    <source>
        <dbReference type="Google" id="ProtNLM"/>
    </source>
</evidence>
<protein>
    <recommendedName>
        <fullName evidence="2">Polymerase nucleotidyl transferase domain-containing protein</fullName>
    </recommendedName>
</protein>
<dbReference type="AlphaFoldDB" id="A0A7C4JMV0"/>